<evidence type="ECO:0000313" key="3">
    <source>
        <dbReference type="Proteomes" id="UP000243515"/>
    </source>
</evidence>
<evidence type="ECO:0000256" key="1">
    <source>
        <dbReference type="SAM" id="MobiDB-lite"/>
    </source>
</evidence>
<feature type="region of interest" description="Disordered" evidence="1">
    <location>
        <begin position="79"/>
        <end position="108"/>
    </location>
</feature>
<feature type="region of interest" description="Disordered" evidence="1">
    <location>
        <begin position="235"/>
        <end position="368"/>
    </location>
</feature>
<feature type="compositionally biased region" description="Basic and acidic residues" evidence="1">
    <location>
        <begin position="337"/>
        <end position="349"/>
    </location>
</feature>
<feature type="compositionally biased region" description="Basic and acidic residues" evidence="1">
    <location>
        <begin position="93"/>
        <end position="108"/>
    </location>
</feature>
<feature type="compositionally biased region" description="Acidic residues" evidence="1">
    <location>
        <begin position="451"/>
        <end position="465"/>
    </location>
</feature>
<feature type="compositionally biased region" description="Basic and acidic residues" evidence="1">
    <location>
        <begin position="261"/>
        <end position="286"/>
    </location>
</feature>
<dbReference type="Proteomes" id="UP000243515">
    <property type="component" value="Unassembled WGS sequence"/>
</dbReference>
<dbReference type="AlphaFoldDB" id="A0A232M0W2"/>
<feature type="compositionally biased region" description="Basic and acidic residues" evidence="1">
    <location>
        <begin position="482"/>
        <end position="499"/>
    </location>
</feature>
<name>A0A232M0W2_9EURO</name>
<feature type="compositionally biased region" description="Basic and acidic residues" evidence="1">
    <location>
        <begin position="134"/>
        <end position="154"/>
    </location>
</feature>
<feature type="compositionally biased region" description="Basic residues" evidence="1">
    <location>
        <begin position="515"/>
        <end position="526"/>
    </location>
</feature>
<sequence length="526" mass="59456">MTTDITRLHISPLTPALLDTVLTPPLRTITTEISFHTIQTFPEKSYGYISLPVMEAEKLKQKLNGSILKGEKLKVQVARPKGRRNVEETDATLETKSKPERVSKKRKAEDEVIAGYELPMDRQVKRGWTATPSAKKEERQRKANKNKDKNEKRSKGQAKSKYTENAECLFRTKTPPNRPVDSIDNKKHQRPKKSKSKNEVLVHEFSKSVTHPSFVRSGEEVKRFTTRFAEGQGWIDDMGNVKEPASETIAKRTYQPGQRDGGMKTHKSLDKKLAKKNNDTPITKEEPPDEVGGESESDWTSSSSISDDTSSVGSEFQESASSDTSDDENLLESSLDGTKEDKETLRPESDATSAIASANIESHPTASRVEMHPLEALFKRPGLSEKNKPTLEINTQFTFFGGNGEEDQDDRGTAIDPQTPFSKRDFQVRGVRSAAPTPDTALPSRAMFWPSEDENDDEEAEDTSIENEAPKPHTRSTSQKPAESEFTKWFWDHRGENNRAWKRRRREAAKEKRQRENRRKGLKGRS</sequence>
<organism evidence="2 3">
    <name type="scientific">Elaphomyces granulatus</name>
    <dbReference type="NCBI Taxonomy" id="519963"/>
    <lineage>
        <taxon>Eukaryota</taxon>
        <taxon>Fungi</taxon>
        <taxon>Dikarya</taxon>
        <taxon>Ascomycota</taxon>
        <taxon>Pezizomycotina</taxon>
        <taxon>Eurotiomycetes</taxon>
        <taxon>Eurotiomycetidae</taxon>
        <taxon>Eurotiales</taxon>
        <taxon>Elaphomycetaceae</taxon>
        <taxon>Elaphomyces</taxon>
    </lineage>
</organism>
<feature type="region of interest" description="Disordered" evidence="1">
    <location>
        <begin position="399"/>
        <end position="526"/>
    </location>
</feature>
<protein>
    <submittedName>
        <fullName evidence="2">Uncharacterized protein</fullName>
    </submittedName>
</protein>
<dbReference type="EMBL" id="NPHW01003210">
    <property type="protein sequence ID" value="OXV09948.1"/>
    <property type="molecule type" value="Genomic_DNA"/>
</dbReference>
<gene>
    <name evidence="2" type="ORF">Egran_02288</name>
</gene>
<keyword evidence="3" id="KW-1185">Reference proteome</keyword>
<accession>A0A232M0W2</accession>
<evidence type="ECO:0000313" key="2">
    <source>
        <dbReference type="EMBL" id="OXV09948.1"/>
    </source>
</evidence>
<reference evidence="2 3" key="1">
    <citation type="journal article" date="2015" name="Environ. Microbiol.">
        <title>Metagenome sequence of Elaphomyces granulatus from sporocarp tissue reveals Ascomycota ectomycorrhizal fingerprints of genome expansion and a Proteobacteria-rich microbiome.</title>
        <authorList>
            <person name="Quandt C.A."/>
            <person name="Kohler A."/>
            <person name="Hesse C.N."/>
            <person name="Sharpton T.J."/>
            <person name="Martin F."/>
            <person name="Spatafora J.W."/>
        </authorList>
    </citation>
    <scope>NUCLEOTIDE SEQUENCE [LARGE SCALE GENOMIC DNA]</scope>
    <source>
        <strain evidence="2 3">OSC145934</strain>
    </source>
</reference>
<dbReference type="OrthoDB" id="3595585at2759"/>
<feature type="compositionally biased region" description="Polar residues" evidence="1">
    <location>
        <begin position="350"/>
        <end position="365"/>
    </location>
</feature>
<proteinExistence type="predicted"/>
<feature type="region of interest" description="Disordered" evidence="1">
    <location>
        <begin position="123"/>
        <end position="204"/>
    </location>
</feature>
<feature type="compositionally biased region" description="Low complexity" evidence="1">
    <location>
        <begin position="298"/>
        <end position="315"/>
    </location>
</feature>
<feature type="compositionally biased region" description="Acidic residues" evidence="1">
    <location>
        <begin position="287"/>
        <end position="297"/>
    </location>
</feature>
<comment type="caution">
    <text evidence="2">The sequence shown here is derived from an EMBL/GenBank/DDBJ whole genome shotgun (WGS) entry which is preliminary data.</text>
</comment>